<accession>X1M7N6</accession>
<feature type="coiled-coil region" evidence="1">
    <location>
        <begin position="28"/>
        <end position="55"/>
    </location>
</feature>
<reference evidence="2" key="1">
    <citation type="journal article" date="2014" name="Front. Microbiol.">
        <title>High frequency of phylogenetically diverse reductive dehalogenase-homologous genes in deep subseafloor sedimentary metagenomes.</title>
        <authorList>
            <person name="Kawai M."/>
            <person name="Futagami T."/>
            <person name="Toyoda A."/>
            <person name="Takaki Y."/>
            <person name="Nishi S."/>
            <person name="Hori S."/>
            <person name="Arai W."/>
            <person name="Tsubouchi T."/>
            <person name="Morono Y."/>
            <person name="Uchiyama I."/>
            <person name="Ito T."/>
            <person name="Fujiyama A."/>
            <person name="Inagaki F."/>
            <person name="Takami H."/>
        </authorList>
    </citation>
    <scope>NUCLEOTIDE SEQUENCE</scope>
    <source>
        <strain evidence="2">Expedition CK06-06</strain>
    </source>
</reference>
<sequence length="98" mass="11716">MEKLYLRKLPDVELTEETARIKWRITQLEEFKRKIEEEAIQIAQSEIIVERAEMEMKALAHLQGEKREHKSEIAVDREFYNALVSYLRSKLESAREKP</sequence>
<dbReference type="AlphaFoldDB" id="X1M7N6"/>
<dbReference type="EMBL" id="BARV01012154">
    <property type="protein sequence ID" value="GAI02379.1"/>
    <property type="molecule type" value="Genomic_DNA"/>
</dbReference>
<keyword evidence="1" id="KW-0175">Coiled coil</keyword>
<organism evidence="2">
    <name type="scientific">marine sediment metagenome</name>
    <dbReference type="NCBI Taxonomy" id="412755"/>
    <lineage>
        <taxon>unclassified sequences</taxon>
        <taxon>metagenomes</taxon>
        <taxon>ecological metagenomes</taxon>
    </lineage>
</organism>
<proteinExistence type="predicted"/>
<protein>
    <submittedName>
        <fullName evidence="2">Uncharacterized protein</fullName>
    </submittedName>
</protein>
<comment type="caution">
    <text evidence="2">The sequence shown here is derived from an EMBL/GenBank/DDBJ whole genome shotgun (WGS) entry which is preliminary data.</text>
</comment>
<evidence type="ECO:0000256" key="1">
    <source>
        <dbReference type="SAM" id="Coils"/>
    </source>
</evidence>
<evidence type="ECO:0000313" key="2">
    <source>
        <dbReference type="EMBL" id="GAI02379.1"/>
    </source>
</evidence>
<name>X1M7N6_9ZZZZ</name>
<gene>
    <name evidence="2" type="ORF">S06H3_22654</name>
</gene>
<feature type="non-terminal residue" evidence="2">
    <location>
        <position position="98"/>
    </location>
</feature>